<dbReference type="InterPro" id="IPR020845">
    <property type="entry name" value="AMP-binding_CS"/>
</dbReference>
<evidence type="ECO:0000256" key="2">
    <source>
        <dbReference type="ARBA" id="ARBA00022598"/>
    </source>
</evidence>
<evidence type="ECO:0000259" key="4">
    <source>
        <dbReference type="Pfam" id="PF13193"/>
    </source>
</evidence>
<dbReference type="PANTHER" id="PTHR43767">
    <property type="entry name" value="LONG-CHAIN-FATTY-ACID--COA LIGASE"/>
    <property type="match status" value="1"/>
</dbReference>
<gene>
    <name evidence="5" type="ORF">SAMN05660324_0050</name>
</gene>
<dbReference type="Pfam" id="PF13193">
    <property type="entry name" value="AMP-binding_C"/>
    <property type="match status" value="1"/>
</dbReference>
<dbReference type="NCBIfam" id="NF004837">
    <property type="entry name" value="PRK06187.1"/>
    <property type="match status" value="1"/>
</dbReference>
<dbReference type="Pfam" id="PF00501">
    <property type="entry name" value="AMP-binding"/>
    <property type="match status" value="1"/>
</dbReference>
<dbReference type="Gene3D" id="3.30.300.30">
    <property type="match status" value="1"/>
</dbReference>
<proteinExistence type="inferred from homology"/>
<dbReference type="FunFam" id="3.30.300.30:FF:000008">
    <property type="entry name" value="2,3-dihydroxybenzoate-AMP ligase"/>
    <property type="match status" value="1"/>
</dbReference>
<feature type="domain" description="AMP-binding enzyme C-terminal" evidence="4">
    <location>
        <begin position="427"/>
        <end position="502"/>
    </location>
</feature>
<evidence type="ECO:0000259" key="3">
    <source>
        <dbReference type="Pfam" id="PF00501"/>
    </source>
</evidence>
<dbReference type="AlphaFoldDB" id="A0A1G8A4S8"/>
<evidence type="ECO:0000313" key="6">
    <source>
        <dbReference type="Proteomes" id="UP000198863"/>
    </source>
</evidence>
<comment type="similarity">
    <text evidence="1">Belongs to the ATP-dependent AMP-binding enzyme family.</text>
</comment>
<feature type="domain" description="AMP-dependent synthetase/ligase" evidence="3">
    <location>
        <begin position="18"/>
        <end position="376"/>
    </location>
</feature>
<dbReference type="RefSeq" id="WP_165640358.1">
    <property type="nucleotide sequence ID" value="NZ_FNCF01000010.1"/>
</dbReference>
<dbReference type="InterPro" id="IPR050237">
    <property type="entry name" value="ATP-dep_AMP-bd_enzyme"/>
</dbReference>
<sequence>MTTLIDSRATTLAALLRAPAARSPQHPAVVGAGRACTHGELAERSDRLAAGLVALGLRAGERVAYLGHNATEYWELFAGTQKAGLVVVPLNFRLAADEVAWILADAEVSAVLVEAELASLLPADLAVPALVFDGPAGDRTAYEAWLAAQPATDPHRDRDGDALAALMYSSGTTGRPKGVQITVAGLLAAVEAFGALFDVDADSVSLVPTPYYHIAAGGWSLITLAAGGTLVQFREPTPAAMLEAIVAHRATHAAMVPVIIGILCADPAAARADLSSLRHVVYGASPISETLMRRAQALFGAQLSQSYGLTETLGVTTLLPPADHVPDPATVHRLRSAGRAVPGVEVGVVDVDGTPLPAGEVGEVVVRGPVVTTGYWRNPTATAEVFLPGGWLRTGDVGELDADGYLYLRDRIKDVIVSGGENVYPAEVENALAAHPGVAEVAVVGEPSDRWGESPVAFVVAVPGARLDPDDLLAGCRERLAHYKCPRRVQVVGALPRNPSGKVLRRELRAPLWAGHDRGIA</sequence>
<protein>
    <submittedName>
        <fullName evidence="5">Acyl-CoA synthetase (AMP-forming)/AMP-acid ligase II</fullName>
    </submittedName>
</protein>
<reference evidence="6" key="1">
    <citation type="submission" date="2016-10" db="EMBL/GenBank/DDBJ databases">
        <authorList>
            <person name="Varghese N."/>
            <person name="Submissions S."/>
        </authorList>
    </citation>
    <scope>NUCLEOTIDE SEQUENCE [LARGE SCALE GENOMIC DNA]</scope>
    <source>
        <strain evidence="6">DSM 44526</strain>
    </source>
</reference>
<dbReference type="PROSITE" id="PS00455">
    <property type="entry name" value="AMP_BINDING"/>
    <property type="match status" value="1"/>
</dbReference>
<name>A0A1G8A4S8_9ACTN</name>
<dbReference type="GO" id="GO:0016878">
    <property type="term" value="F:acid-thiol ligase activity"/>
    <property type="evidence" value="ECO:0007669"/>
    <property type="project" value="UniProtKB-ARBA"/>
</dbReference>
<keyword evidence="6" id="KW-1185">Reference proteome</keyword>
<evidence type="ECO:0000313" key="5">
    <source>
        <dbReference type="EMBL" id="SDH15873.1"/>
    </source>
</evidence>
<dbReference type="PANTHER" id="PTHR43767:SF1">
    <property type="entry name" value="NONRIBOSOMAL PEPTIDE SYNTHASE PES1 (EUROFUNG)-RELATED"/>
    <property type="match status" value="1"/>
</dbReference>
<evidence type="ECO:0000256" key="1">
    <source>
        <dbReference type="ARBA" id="ARBA00006432"/>
    </source>
</evidence>
<dbReference type="InterPro" id="IPR025110">
    <property type="entry name" value="AMP-bd_C"/>
</dbReference>
<accession>A0A1G8A4S8</accession>
<dbReference type="EMBL" id="FNCF01000010">
    <property type="protein sequence ID" value="SDH15873.1"/>
    <property type="molecule type" value="Genomic_DNA"/>
</dbReference>
<dbReference type="Proteomes" id="UP000198863">
    <property type="component" value="Unassembled WGS sequence"/>
</dbReference>
<dbReference type="InterPro" id="IPR045851">
    <property type="entry name" value="AMP-bd_C_sf"/>
</dbReference>
<dbReference type="InterPro" id="IPR042099">
    <property type="entry name" value="ANL_N_sf"/>
</dbReference>
<organism evidence="5 6">
    <name type="scientific">Klenkia brasiliensis</name>
    <dbReference type="NCBI Taxonomy" id="333142"/>
    <lineage>
        <taxon>Bacteria</taxon>
        <taxon>Bacillati</taxon>
        <taxon>Actinomycetota</taxon>
        <taxon>Actinomycetes</taxon>
        <taxon>Geodermatophilales</taxon>
        <taxon>Geodermatophilaceae</taxon>
        <taxon>Klenkia</taxon>
    </lineage>
</organism>
<dbReference type="SUPFAM" id="SSF56801">
    <property type="entry name" value="Acetyl-CoA synthetase-like"/>
    <property type="match status" value="1"/>
</dbReference>
<keyword evidence="2 5" id="KW-0436">Ligase</keyword>
<dbReference type="InterPro" id="IPR000873">
    <property type="entry name" value="AMP-dep_synth/lig_dom"/>
</dbReference>
<dbReference type="Gene3D" id="3.40.50.12780">
    <property type="entry name" value="N-terminal domain of ligase-like"/>
    <property type="match status" value="1"/>
</dbReference>